<dbReference type="PANTHER" id="PTHR45854:SF1">
    <property type="entry name" value="ARF-GAP WITH SH3 DOMAIN, ANK REPEAT AND PH DOMAIN-CONTAINING PROTEIN 3"/>
    <property type="match status" value="1"/>
</dbReference>
<dbReference type="Proteomes" id="UP000694621">
    <property type="component" value="Unplaced"/>
</dbReference>
<organism evidence="1 2">
    <name type="scientific">Astyanax mexicanus</name>
    <name type="common">Blind cave fish</name>
    <name type="synonym">Astyanax fasciatus mexicanus</name>
    <dbReference type="NCBI Taxonomy" id="7994"/>
    <lineage>
        <taxon>Eukaryota</taxon>
        <taxon>Metazoa</taxon>
        <taxon>Chordata</taxon>
        <taxon>Craniata</taxon>
        <taxon>Vertebrata</taxon>
        <taxon>Euteleostomi</taxon>
        <taxon>Actinopterygii</taxon>
        <taxon>Neopterygii</taxon>
        <taxon>Teleostei</taxon>
        <taxon>Ostariophysi</taxon>
        <taxon>Characiformes</taxon>
        <taxon>Characoidei</taxon>
        <taxon>Acestrorhamphidae</taxon>
        <taxon>Acestrorhamphinae</taxon>
        <taxon>Astyanax</taxon>
    </lineage>
</organism>
<dbReference type="AlphaFoldDB" id="A0A8B9K101"/>
<proteinExistence type="predicted"/>
<dbReference type="Ensembl" id="ENSAMXT00005031309.1">
    <property type="protein sequence ID" value="ENSAMXP00005028518.1"/>
    <property type="gene ID" value="ENSAMXG00005014222.1"/>
</dbReference>
<dbReference type="SUPFAM" id="SSF103657">
    <property type="entry name" value="BAR/IMD domain-like"/>
    <property type="match status" value="1"/>
</dbReference>
<accession>A0A8B9K101</accession>
<dbReference type="Gene3D" id="1.20.1270.60">
    <property type="entry name" value="Arfaptin homology (AH) domain/BAR domain"/>
    <property type="match status" value="1"/>
</dbReference>
<dbReference type="InterPro" id="IPR043593">
    <property type="entry name" value="ASAP"/>
</dbReference>
<sequence>MSSGGEKHSKTSVCDFVCLASEDLQNPNTSGFHSRLGDCRSTVSALEESLETDLSCLQRMKKMVKSIHATGLSDKEQYTEVLENLGNSHLSQDNNEISTGFLNLAVFTREVTTLFKTLVQNLNSILSFPLESILKHELRDTRLVSWLNWSSLCEGSVSRVTAQFFQCTHGHIMGDIPKEYKLLVQVLLAHL</sequence>
<reference evidence="1" key="1">
    <citation type="submission" date="2025-08" db="UniProtKB">
        <authorList>
            <consortium name="Ensembl"/>
        </authorList>
    </citation>
    <scope>IDENTIFICATION</scope>
</reference>
<dbReference type="InterPro" id="IPR027267">
    <property type="entry name" value="AH/BAR_dom_sf"/>
</dbReference>
<dbReference type="GO" id="GO:0005096">
    <property type="term" value="F:GTPase activator activity"/>
    <property type="evidence" value="ECO:0007669"/>
    <property type="project" value="InterPro"/>
</dbReference>
<evidence type="ECO:0000313" key="1">
    <source>
        <dbReference type="Ensembl" id="ENSAMXP00005028518.1"/>
    </source>
</evidence>
<protein>
    <submittedName>
        <fullName evidence="1">Uncharacterized protein</fullName>
    </submittedName>
</protein>
<name>A0A8B9K101_ASTMX</name>
<evidence type="ECO:0000313" key="2">
    <source>
        <dbReference type="Proteomes" id="UP000694621"/>
    </source>
</evidence>
<dbReference type="PANTHER" id="PTHR45854">
    <property type="entry name" value="ASAP FAMILY MEMBER"/>
    <property type="match status" value="1"/>
</dbReference>